<dbReference type="Proteomes" id="UP000606786">
    <property type="component" value="Unassembled WGS sequence"/>
</dbReference>
<evidence type="ECO:0000256" key="1">
    <source>
        <dbReference type="ARBA" id="ARBA00022669"/>
    </source>
</evidence>
<dbReference type="Pfam" id="PF01607">
    <property type="entry name" value="CBM_14"/>
    <property type="match status" value="3"/>
</dbReference>
<dbReference type="InterPro" id="IPR002557">
    <property type="entry name" value="Chitin-bd_dom"/>
</dbReference>
<dbReference type="OrthoDB" id="6020543at2759"/>
<reference evidence="8" key="1">
    <citation type="submission" date="2020-11" db="EMBL/GenBank/DDBJ databases">
        <authorList>
            <person name="Whitehead M."/>
        </authorList>
    </citation>
    <scope>NUCLEOTIDE SEQUENCE</scope>
    <source>
        <strain evidence="8">EGII</strain>
    </source>
</reference>
<evidence type="ECO:0000313" key="8">
    <source>
        <dbReference type="EMBL" id="CAD6994374.1"/>
    </source>
</evidence>
<dbReference type="Gene3D" id="2.170.140.10">
    <property type="entry name" value="Chitin binding domain"/>
    <property type="match status" value="3"/>
</dbReference>
<dbReference type="EMBL" id="CAJHJT010000001">
    <property type="protein sequence ID" value="CAD6994374.1"/>
    <property type="molecule type" value="Genomic_DNA"/>
</dbReference>
<feature type="chain" id="PRO_5032680833" evidence="6">
    <location>
        <begin position="26"/>
        <end position="335"/>
    </location>
</feature>
<keyword evidence="3" id="KW-0677">Repeat</keyword>
<evidence type="ECO:0000259" key="7">
    <source>
        <dbReference type="PROSITE" id="PS50940"/>
    </source>
</evidence>
<evidence type="ECO:0000256" key="2">
    <source>
        <dbReference type="ARBA" id="ARBA00022729"/>
    </source>
</evidence>
<keyword evidence="5" id="KW-0325">Glycoprotein</keyword>
<keyword evidence="2 6" id="KW-0732">Signal</keyword>
<dbReference type="AlphaFoldDB" id="A0A811U5V4"/>
<keyword evidence="4" id="KW-1015">Disulfide bond</keyword>
<dbReference type="PROSITE" id="PS50940">
    <property type="entry name" value="CHIT_BIND_II"/>
    <property type="match status" value="3"/>
</dbReference>
<comment type="caution">
    <text evidence="8">The sequence shown here is derived from an EMBL/GenBank/DDBJ whole genome shotgun (WGS) entry which is preliminary data.</text>
</comment>
<evidence type="ECO:0000256" key="4">
    <source>
        <dbReference type="ARBA" id="ARBA00023157"/>
    </source>
</evidence>
<dbReference type="KEGG" id="ccat:101449251"/>
<dbReference type="PANTHER" id="PTHR23301">
    <property type="entry name" value="CHITIN BINDING PERITROPHIN-A"/>
    <property type="match status" value="1"/>
</dbReference>
<gene>
    <name evidence="8" type="ORF">CCAP1982_LOCUS3127</name>
</gene>
<organism evidence="8 9">
    <name type="scientific">Ceratitis capitata</name>
    <name type="common">Mediterranean fruit fly</name>
    <name type="synonym">Tephritis capitata</name>
    <dbReference type="NCBI Taxonomy" id="7213"/>
    <lineage>
        <taxon>Eukaryota</taxon>
        <taxon>Metazoa</taxon>
        <taxon>Ecdysozoa</taxon>
        <taxon>Arthropoda</taxon>
        <taxon>Hexapoda</taxon>
        <taxon>Insecta</taxon>
        <taxon>Pterygota</taxon>
        <taxon>Neoptera</taxon>
        <taxon>Endopterygota</taxon>
        <taxon>Diptera</taxon>
        <taxon>Brachycera</taxon>
        <taxon>Muscomorpha</taxon>
        <taxon>Tephritoidea</taxon>
        <taxon>Tephritidae</taxon>
        <taxon>Ceratitis</taxon>
        <taxon>Ceratitis</taxon>
    </lineage>
</organism>
<dbReference type="GO" id="GO:0005576">
    <property type="term" value="C:extracellular region"/>
    <property type="evidence" value="ECO:0007669"/>
    <property type="project" value="InterPro"/>
</dbReference>
<dbReference type="PANTHER" id="PTHR23301:SF0">
    <property type="entry name" value="CHITIN-BINDING TYPE-2 DOMAIN-CONTAINING PROTEIN-RELATED"/>
    <property type="match status" value="1"/>
</dbReference>
<dbReference type="InterPro" id="IPR051940">
    <property type="entry name" value="Chitin_bind-dev_reg"/>
</dbReference>
<feature type="domain" description="Chitin-binding type-2" evidence="7">
    <location>
        <begin position="267"/>
        <end position="323"/>
    </location>
</feature>
<sequence length="335" mass="37882">MVFNIRKLYVIQIVCTVHFVATVRGKNYRECLGIDKVQKYVASRDNCAKYIYCDGNNSFEGECLDDNYFNEKEGKCDDRAAVVCRVGQQLMVDDSGGAAQSNQLSSQWNYGSQINNIGGPLDGWRLDGTYYNTNIGSGQQNVLSNWNVIVSQMSTQLQPKQEQLDLTQLGMGGVVGNEVVAGVAQNAIDMGYTGTTTAVAEPPLCPIRYGLPNVFYLPNRQSCSAYYACYNGIAIPMVCPRQSYFNLEMARCEQQNNIYCPYDRPVRLICNRGVYDYIPNPRKCGYYYFCSNGYLMIFQCPNHYLWHYERRTCVHHSEAKCFSSAIAETMLSRMS</sequence>
<dbReference type="SMART" id="SM00494">
    <property type="entry name" value="ChtBD2"/>
    <property type="match status" value="3"/>
</dbReference>
<feature type="domain" description="Chitin-binding type-2" evidence="7">
    <location>
        <begin position="28"/>
        <end position="86"/>
    </location>
</feature>
<keyword evidence="9" id="KW-1185">Reference proteome</keyword>
<dbReference type="SUPFAM" id="SSF57625">
    <property type="entry name" value="Invertebrate chitin-binding proteins"/>
    <property type="match status" value="3"/>
</dbReference>
<evidence type="ECO:0000256" key="6">
    <source>
        <dbReference type="SAM" id="SignalP"/>
    </source>
</evidence>
<keyword evidence="1" id="KW-0147">Chitin-binding</keyword>
<accession>A0A811U5V4</accession>
<evidence type="ECO:0000256" key="3">
    <source>
        <dbReference type="ARBA" id="ARBA00022737"/>
    </source>
</evidence>
<feature type="signal peptide" evidence="6">
    <location>
        <begin position="1"/>
        <end position="25"/>
    </location>
</feature>
<feature type="domain" description="Chitin-binding type-2" evidence="7">
    <location>
        <begin position="202"/>
        <end position="262"/>
    </location>
</feature>
<name>A0A811U5V4_CERCA</name>
<evidence type="ECO:0000256" key="5">
    <source>
        <dbReference type="ARBA" id="ARBA00023180"/>
    </source>
</evidence>
<proteinExistence type="predicted"/>
<protein>
    <submittedName>
        <fullName evidence="8">(Mediterranean fruit fly) hypothetical protein</fullName>
    </submittedName>
</protein>
<dbReference type="GO" id="GO:0008061">
    <property type="term" value="F:chitin binding"/>
    <property type="evidence" value="ECO:0007669"/>
    <property type="project" value="UniProtKB-KW"/>
</dbReference>
<evidence type="ECO:0000313" key="9">
    <source>
        <dbReference type="Proteomes" id="UP000606786"/>
    </source>
</evidence>
<dbReference type="InterPro" id="IPR036508">
    <property type="entry name" value="Chitin-bd_dom_sf"/>
</dbReference>